<reference evidence="5" key="1">
    <citation type="submission" date="2022-11" db="UniProtKB">
        <authorList>
            <consortium name="WormBaseParasite"/>
        </authorList>
    </citation>
    <scope>IDENTIFICATION</scope>
</reference>
<evidence type="ECO:0000313" key="5">
    <source>
        <dbReference type="WBParaSite" id="PDA_v2.g19320.t1"/>
    </source>
</evidence>
<keyword evidence="4" id="KW-1185">Reference proteome</keyword>
<keyword evidence="1" id="KW-0677">Repeat</keyword>
<dbReference type="AlphaFoldDB" id="A0A914PWT9"/>
<dbReference type="PROSITE" id="PS50297">
    <property type="entry name" value="ANK_REP_REGION"/>
    <property type="match status" value="1"/>
</dbReference>
<dbReference type="SUPFAM" id="SSF48403">
    <property type="entry name" value="Ankyrin repeat"/>
    <property type="match status" value="1"/>
</dbReference>
<dbReference type="PANTHER" id="PTHR24124:SF14">
    <property type="entry name" value="CHROMOSOME UNDETERMINED SCAFFOLD_25, WHOLE GENOME SHOTGUN SEQUENCE"/>
    <property type="match status" value="1"/>
</dbReference>
<accession>A0A914PWT9</accession>
<dbReference type="SMART" id="SM00248">
    <property type="entry name" value="ANK"/>
    <property type="match status" value="3"/>
</dbReference>
<dbReference type="PANTHER" id="PTHR24124">
    <property type="entry name" value="ANKYRIN REPEAT FAMILY A"/>
    <property type="match status" value="1"/>
</dbReference>
<proteinExistence type="predicted"/>
<dbReference type="InterPro" id="IPR002110">
    <property type="entry name" value="Ankyrin_rpt"/>
</dbReference>
<keyword evidence="2 3" id="KW-0040">ANK repeat</keyword>
<sequence length="129" mass="14412">MYGWTTEERDYRGQTPLHFAAEEDNTLLVKALLFKNANLEARDEKGYTPLLAAASRDSLEVVKLLHERALITALSFYGETILGVATKHNSTKVVKVRILCDKLSVVPKIFGDSDSGVGVDRFFCADFWS</sequence>
<dbReference type="GO" id="GO:0005634">
    <property type="term" value="C:nucleus"/>
    <property type="evidence" value="ECO:0007669"/>
    <property type="project" value="TreeGrafter"/>
</dbReference>
<dbReference type="WBParaSite" id="PDA_v2.g19320.t1">
    <property type="protein sequence ID" value="PDA_v2.g19320.t1"/>
    <property type="gene ID" value="PDA_v2.g19320"/>
</dbReference>
<dbReference type="Pfam" id="PF12796">
    <property type="entry name" value="Ank_2"/>
    <property type="match status" value="1"/>
</dbReference>
<dbReference type="PROSITE" id="PS50088">
    <property type="entry name" value="ANK_REPEAT"/>
    <property type="match status" value="1"/>
</dbReference>
<evidence type="ECO:0000256" key="3">
    <source>
        <dbReference type="PROSITE-ProRule" id="PRU00023"/>
    </source>
</evidence>
<dbReference type="Gene3D" id="1.25.40.20">
    <property type="entry name" value="Ankyrin repeat-containing domain"/>
    <property type="match status" value="1"/>
</dbReference>
<name>A0A914PWT9_9BILA</name>
<evidence type="ECO:0000256" key="1">
    <source>
        <dbReference type="ARBA" id="ARBA00022737"/>
    </source>
</evidence>
<protein>
    <submittedName>
        <fullName evidence="5">Uncharacterized protein</fullName>
    </submittedName>
</protein>
<dbReference type="GO" id="GO:0010468">
    <property type="term" value="P:regulation of gene expression"/>
    <property type="evidence" value="ECO:0007669"/>
    <property type="project" value="TreeGrafter"/>
</dbReference>
<dbReference type="InterPro" id="IPR036770">
    <property type="entry name" value="Ankyrin_rpt-contain_sf"/>
</dbReference>
<organism evidence="4 5">
    <name type="scientific">Panagrolaimus davidi</name>
    <dbReference type="NCBI Taxonomy" id="227884"/>
    <lineage>
        <taxon>Eukaryota</taxon>
        <taxon>Metazoa</taxon>
        <taxon>Ecdysozoa</taxon>
        <taxon>Nematoda</taxon>
        <taxon>Chromadorea</taxon>
        <taxon>Rhabditida</taxon>
        <taxon>Tylenchina</taxon>
        <taxon>Panagrolaimomorpha</taxon>
        <taxon>Panagrolaimoidea</taxon>
        <taxon>Panagrolaimidae</taxon>
        <taxon>Panagrolaimus</taxon>
    </lineage>
</organism>
<dbReference type="Proteomes" id="UP000887578">
    <property type="component" value="Unplaced"/>
</dbReference>
<feature type="repeat" description="ANK" evidence="3">
    <location>
        <begin position="12"/>
        <end position="44"/>
    </location>
</feature>
<evidence type="ECO:0000256" key="2">
    <source>
        <dbReference type="ARBA" id="ARBA00023043"/>
    </source>
</evidence>
<evidence type="ECO:0000313" key="4">
    <source>
        <dbReference type="Proteomes" id="UP000887578"/>
    </source>
</evidence>